<evidence type="ECO:0000313" key="2">
    <source>
        <dbReference type="EMBL" id="CAF0722162.1"/>
    </source>
</evidence>
<feature type="transmembrane region" description="Helical" evidence="1">
    <location>
        <begin position="7"/>
        <end position="28"/>
    </location>
</feature>
<dbReference type="PANTHER" id="PTHR22901">
    <property type="entry name" value="SIALATE O-ACETYLESTERASE"/>
    <property type="match status" value="1"/>
</dbReference>
<dbReference type="GO" id="GO:0005975">
    <property type="term" value="P:carbohydrate metabolic process"/>
    <property type="evidence" value="ECO:0007669"/>
    <property type="project" value="TreeGrafter"/>
</dbReference>
<gene>
    <name evidence="2" type="ORF">IZO911_LOCUS2032</name>
</gene>
<dbReference type="InterPro" id="IPR039329">
    <property type="entry name" value="SIAE"/>
</dbReference>
<keyword evidence="1" id="KW-0812">Transmembrane</keyword>
<evidence type="ECO:0000256" key="1">
    <source>
        <dbReference type="SAM" id="Phobius"/>
    </source>
</evidence>
<dbReference type="PANTHER" id="PTHR22901:SF0">
    <property type="entry name" value="SIALATE O-ACETYLESTERASE"/>
    <property type="match status" value="1"/>
</dbReference>
<feature type="transmembrane region" description="Helical" evidence="1">
    <location>
        <begin position="48"/>
        <end position="67"/>
    </location>
</feature>
<name>A0A813MHT3_9BILA</name>
<reference evidence="2" key="1">
    <citation type="submission" date="2021-02" db="EMBL/GenBank/DDBJ databases">
        <authorList>
            <person name="Nowell W R."/>
        </authorList>
    </citation>
    <scope>NUCLEOTIDE SEQUENCE</scope>
</reference>
<dbReference type="AlphaFoldDB" id="A0A813MHT3"/>
<proteinExistence type="predicted"/>
<dbReference type="SUPFAM" id="SSF52266">
    <property type="entry name" value="SGNH hydrolase"/>
    <property type="match status" value="1"/>
</dbReference>
<sequence length="150" mass="16563">MGALRKCLGTLWNIIYLVIPLTEFGYGVQYSNNGVQCPGVQTMYPCMIGVGVSEAVLLLPLLLIAYLRHTNSVTEPLANGTLETITLNDVLFGDVWVCSGQPNMDFPIENMFNASVEIENASKYSKARLFTVSQVQSYTPQDELMSIAFK</sequence>
<keyword evidence="1" id="KW-1133">Transmembrane helix</keyword>
<organism evidence="2 3">
    <name type="scientific">Adineta steineri</name>
    <dbReference type="NCBI Taxonomy" id="433720"/>
    <lineage>
        <taxon>Eukaryota</taxon>
        <taxon>Metazoa</taxon>
        <taxon>Spiralia</taxon>
        <taxon>Gnathifera</taxon>
        <taxon>Rotifera</taxon>
        <taxon>Eurotatoria</taxon>
        <taxon>Bdelloidea</taxon>
        <taxon>Adinetida</taxon>
        <taxon>Adinetidae</taxon>
        <taxon>Adineta</taxon>
    </lineage>
</organism>
<protein>
    <submittedName>
        <fullName evidence="2">Uncharacterized protein</fullName>
    </submittedName>
</protein>
<dbReference type="EMBL" id="CAJNOE010000009">
    <property type="protein sequence ID" value="CAF0722162.1"/>
    <property type="molecule type" value="Genomic_DNA"/>
</dbReference>
<evidence type="ECO:0000313" key="3">
    <source>
        <dbReference type="Proteomes" id="UP000663860"/>
    </source>
</evidence>
<dbReference type="GO" id="GO:0001681">
    <property type="term" value="F:sialate O-acetylesterase activity"/>
    <property type="evidence" value="ECO:0007669"/>
    <property type="project" value="InterPro"/>
</dbReference>
<dbReference type="Proteomes" id="UP000663860">
    <property type="component" value="Unassembled WGS sequence"/>
</dbReference>
<keyword evidence="1" id="KW-0472">Membrane</keyword>
<comment type="caution">
    <text evidence="2">The sequence shown here is derived from an EMBL/GenBank/DDBJ whole genome shotgun (WGS) entry which is preliminary data.</text>
</comment>
<accession>A0A813MHT3</accession>